<proteinExistence type="predicted"/>
<dbReference type="OrthoDB" id="5431193at2"/>
<evidence type="ECO:0008006" key="4">
    <source>
        <dbReference type="Google" id="ProtNLM"/>
    </source>
</evidence>
<dbReference type="InterPro" id="IPR029058">
    <property type="entry name" value="AB_hydrolase_fold"/>
</dbReference>
<keyword evidence="1" id="KW-0732">Signal</keyword>
<dbReference type="AlphaFoldDB" id="A0A512L3W7"/>
<feature type="signal peptide" evidence="1">
    <location>
        <begin position="1"/>
        <end position="20"/>
    </location>
</feature>
<keyword evidence="3" id="KW-1185">Reference proteome</keyword>
<dbReference type="Proteomes" id="UP000321337">
    <property type="component" value="Unassembled WGS sequence"/>
</dbReference>
<dbReference type="Gene3D" id="3.40.50.1820">
    <property type="entry name" value="alpha/beta hydrolase"/>
    <property type="match status" value="1"/>
</dbReference>
<gene>
    <name evidence="2" type="ORF">TPL01_02970</name>
</gene>
<comment type="caution">
    <text evidence="2">The sequence shown here is derived from an EMBL/GenBank/DDBJ whole genome shotgun (WGS) entry which is preliminary data.</text>
</comment>
<accession>A0A512L3W7</accession>
<organism evidence="2 3">
    <name type="scientific">Sulfuriferula plumbiphila</name>
    <dbReference type="NCBI Taxonomy" id="171865"/>
    <lineage>
        <taxon>Bacteria</taxon>
        <taxon>Pseudomonadati</taxon>
        <taxon>Pseudomonadota</taxon>
        <taxon>Betaproteobacteria</taxon>
        <taxon>Nitrosomonadales</taxon>
        <taxon>Sulfuricellaceae</taxon>
        <taxon>Sulfuriferula</taxon>
    </lineage>
</organism>
<reference evidence="2 3" key="1">
    <citation type="submission" date="2019-07" db="EMBL/GenBank/DDBJ databases">
        <title>Whole genome shotgun sequence of Thiobacillus plumbophilus NBRC 107929.</title>
        <authorList>
            <person name="Hosoyama A."/>
            <person name="Uohara A."/>
            <person name="Ohji S."/>
            <person name="Ichikawa N."/>
        </authorList>
    </citation>
    <scope>NUCLEOTIDE SEQUENCE [LARGE SCALE GENOMIC DNA]</scope>
    <source>
        <strain evidence="2 3">NBRC 107929</strain>
    </source>
</reference>
<sequence>MLLALLFPLAALAGSPKGIAQTSHLPGGTDVPVTVFPAKGQTLLLWLPSESGLAAAEYRAAAALAKTGTEVWLPDLQGAYFLPVVPSSLQKIPVADVVRLITVAQQRSRKAVYLVTEGRSAALALQAAAGLHKSRQKLRGAILLSPNLYVETPAPGEEAEYLSVASRTKLPVVILQAENSPWKWRVEQLRSHLEQGGSKVKVVLLPGVRDRFYFRDDALPPEQALAARLPELVQNAEKTLEGKR</sequence>
<name>A0A512L3W7_9PROT</name>
<evidence type="ECO:0000256" key="1">
    <source>
        <dbReference type="SAM" id="SignalP"/>
    </source>
</evidence>
<protein>
    <recommendedName>
        <fullName evidence="4">Alpha/beta hydrolase</fullName>
    </recommendedName>
</protein>
<feature type="chain" id="PRO_5021807042" description="Alpha/beta hydrolase" evidence="1">
    <location>
        <begin position="21"/>
        <end position="244"/>
    </location>
</feature>
<evidence type="ECO:0000313" key="2">
    <source>
        <dbReference type="EMBL" id="GEP29159.1"/>
    </source>
</evidence>
<dbReference type="EMBL" id="BKAD01000003">
    <property type="protein sequence ID" value="GEP29159.1"/>
    <property type="molecule type" value="Genomic_DNA"/>
</dbReference>
<dbReference type="SUPFAM" id="SSF53474">
    <property type="entry name" value="alpha/beta-Hydrolases"/>
    <property type="match status" value="1"/>
</dbReference>
<evidence type="ECO:0000313" key="3">
    <source>
        <dbReference type="Proteomes" id="UP000321337"/>
    </source>
</evidence>